<protein>
    <recommendedName>
        <fullName evidence="1">Origin recognition complex subunit 3 N-terminal domain-containing protein</fullName>
    </recommendedName>
</protein>
<keyword evidence="3" id="KW-1185">Reference proteome</keyword>
<dbReference type="EMBL" id="JANCYU010000020">
    <property type="protein sequence ID" value="KAK4523958.1"/>
    <property type="molecule type" value="Genomic_DNA"/>
</dbReference>
<evidence type="ECO:0000313" key="2">
    <source>
        <dbReference type="EMBL" id="KAK4523958.1"/>
    </source>
</evidence>
<dbReference type="GO" id="GO:0005656">
    <property type="term" value="C:nuclear pre-replicative complex"/>
    <property type="evidence" value="ECO:0007669"/>
    <property type="project" value="TreeGrafter"/>
</dbReference>
<gene>
    <name evidence="2" type="ORF">GAYE_SCF00G1856</name>
</gene>
<dbReference type="InterPro" id="IPR045667">
    <property type="entry name" value="ORC3_N"/>
</dbReference>
<accession>A0AAV9I9B9</accession>
<dbReference type="Pfam" id="PF07034">
    <property type="entry name" value="ORC3_N"/>
    <property type="match status" value="1"/>
</dbReference>
<dbReference type="AlphaFoldDB" id="A0AAV9I9B9"/>
<dbReference type="GO" id="GO:0006270">
    <property type="term" value="P:DNA replication initiation"/>
    <property type="evidence" value="ECO:0007669"/>
    <property type="project" value="TreeGrafter"/>
</dbReference>
<name>A0AAV9I9B9_9RHOD</name>
<reference evidence="2 3" key="1">
    <citation type="submission" date="2022-07" db="EMBL/GenBank/DDBJ databases">
        <title>Genome-wide signatures of adaptation to extreme environments.</title>
        <authorList>
            <person name="Cho C.H."/>
            <person name="Yoon H.S."/>
        </authorList>
    </citation>
    <scope>NUCLEOTIDE SEQUENCE [LARGE SCALE GENOMIC DNA]</scope>
    <source>
        <strain evidence="2 3">108.79 E11</strain>
    </source>
</reference>
<proteinExistence type="predicted"/>
<dbReference type="GO" id="GO:0005664">
    <property type="term" value="C:nuclear origin of replication recognition complex"/>
    <property type="evidence" value="ECO:0007669"/>
    <property type="project" value="InterPro"/>
</dbReference>
<evidence type="ECO:0000313" key="3">
    <source>
        <dbReference type="Proteomes" id="UP001300502"/>
    </source>
</evidence>
<dbReference type="Proteomes" id="UP001300502">
    <property type="component" value="Unassembled WGS sequence"/>
</dbReference>
<dbReference type="GO" id="GO:0031261">
    <property type="term" value="C:DNA replication preinitiation complex"/>
    <property type="evidence" value="ECO:0007669"/>
    <property type="project" value="TreeGrafter"/>
</dbReference>
<dbReference type="GO" id="GO:0003688">
    <property type="term" value="F:DNA replication origin binding"/>
    <property type="evidence" value="ECO:0007669"/>
    <property type="project" value="TreeGrafter"/>
</dbReference>
<dbReference type="InterPro" id="IPR020795">
    <property type="entry name" value="ORC3"/>
</dbReference>
<sequence>MLQAIEVFPKTKRKTKSTLKSNKRQRIAAPSSNTAFTCESKEDFSSQRFRESWKCINEEFYRAIQKHKETLIENINQILKDTYDDSTLPAILVHSEASEIGYTHLIQQAVDYSQKTDPSFCHIMTVLHPTDFQSLSLAVRAIVEQCISKEPRNNNYPAHSTQEHCLEVSSDSVGPPADFFVQWYQHICSDTSKVNILVVIEEIHQISDVTLTAFVQWLGALRNQLVKFCLVTFSSEDLALFKAKVESKGRMSVELYPVYDAASQSALLQVLENVFVLNFPTFDISSQVLYFLREKIVKNSKSATEFLRILKLICFDYFYSNTTRTAFSGDAKYSLDTERVWLNIRQDEYLNCVREKLDIKTLDEFSVHLQRALNHRKVAHGLLQWICTDVFSACSIKVQPLDLYQAAMNGTLSKEKGIENIKSILYSQTSISKWNEMLAKWRSHLELILQDSEWRQEIEDSLSKLFIHTCTETASDTAVKNDSASEGEPCSNKNWNAVKRRKEMLRTLKKQPRRDTHEMISGLTDLLQKCVHFIDETFTSPMVMLFVYSSFTHLLQISGYDTLCRKQWLSKEKPCLECSKYRHCILDSLPKGRRRIWPTEWFERSLQLYVQPNKYDKGSLSTTERDKLWTQFWKTMMELEYCGAIVLSQKSQVLIERTLFD</sequence>
<feature type="domain" description="Origin recognition complex subunit 3 N-terminal" evidence="1">
    <location>
        <begin position="26"/>
        <end position="321"/>
    </location>
</feature>
<evidence type="ECO:0000259" key="1">
    <source>
        <dbReference type="Pfam" id="PF07034"/>
    </source>
</evidence>
<dbReference type="PANTHER" id="PTHR12748">
    <property type="entry name" value="ORIGIN RECOGNITION COMPLEX SUBUNIT 3"/>
    <property type="match status" value="1"/>
</dbReference>
<dbReference type="PANTHER" id="PTHR12748:SF0">
    <property type="entry name" value="ORIGIN RECOGNITION COMPLEX SUBUNIT 3"/>
    <property type="match status" value="1"/>
</dbReference>
<comment type="caution">
    <text evidence="2">The sequence shown here is derived from an EMBL/GenBank/DDBJ whole genome shotgun (WGS) entry which is preliminary data.</text>
</comment>
<organism evidence="2 3">
    <name type="scientific">Galdieria yellowstonensis</name>
    <dbReference type="NCBI Taxonomy" id="3028027"/>
    <lineage>
        <taxon>Eukaryota</taxon>
        <taxon>Rhodophyta</taxon>
        <taxon>Bangiophyceae</taxon>
        <taxon>Galdieriales</taxon>
        <taxon>Galdieriaceae</taxon>
        <taxon>Galdieria</taxon>
    </lineage>
</organism>